<organism evidence="1 2">
    <name type="scientific">Gigaspora margarita</name>
    <dbReference type="NCBI Taxonomy" id="4874"/>
    <lineage>
        <taxon>Eukaryota</taxon>
        <taxon>Fungi</taxon>
        <taxon>Fungi incertae sedis</taxon>
        <taxon>Mucoromycota</taxon>
        <taxon>Glomeromycotina</taxon>
        <taxon>Glomeromycetes</taxon>
        <taxon>Diversisporales</taxon>
        <taxon>Gigasporaceae</taxon>
        <taxon>Gigaspora</taxon>
    </lineage>
</organism>
<name>A0ABN7UYG2_GIGMA</name>
<comment type="caution">
    <text evidence="1">The sequence shown here is derived from an EMBL/GenBank/DDBJ whole genome shotgun (WGS) entry which is preliminary data.</text>
</comment>
<dbReference type="EMBL" id="CAJVQB010006912">
    <property type="protein sequence ID" value="CAG8693746.1"/>
    <property type="molecule type" value="Genomic_DNA"/>
</dbReference>
<reference evidence="1 2" key="1">
    <citation type="submission" date="2021-06" db="EMBL/GenBank/DDBJ databases">
        <authorList>
            <person name="Kallberg Y."/>
            <person name="Tangrot J."/>
            <person name="Rosling A."/>
        </authorList>
    </citation>
    <scope>NUCLEOTIDE SEQUENCE [LARGE SCALE GENOMIC DNA]</scope>
    <source>
        <strain evidence="1 2">120-4 pot B 10/14</strain>
    </source>
</reference>
<proteinExistence type="predicted"/>
<keyword evidence="2" id="KW-1185">Reference proteome</keyword>
<dbReference type="Proteomes" id="UP000789901">
    <property type="component" value="Unassembled WGS sequence"/>
</dbReference>
<evidence type="ECO:0000313" key="2">
    <source>
        <dbReference type="Proteomes" id="UP000789901"/>
    </source>
</evidence>
<protein>
    <submittedName>
        <fullName evidence="1">3308_t:CDS:1</fullName>
    </submittedName>
</protein>
<accession>A0ABN7UYG2</accession>
<sequence>MTHRQPNLPNLDEIRKRNGISSYINFMKDFKPGELAFPVKEDCLKEYLTRKIKDGRLNAASLKQYISNIKAYNRAQNFGWAFDAITKESLDSLKQVYSNSDSSNLINSQSGQSAILDVPTAIHYINPNQTNVQESAIPNNNFIYDARHYLPFGIDAPNSIPLPTGVNSYVQSQSGQYNTHVSIPYHLSSLNAQSSLLTDAISNFPNICPNQPSNPTNAQELIVDALGAVSDVHRKMICLINYAQSSLLPDTNHLSKQELTRQLVDALIQISETEKKIINLLSLSDT</sequence>
<evidence type="ECO:0000313" key="1">
    <source>
        <dbReference type="EMBL" id="CAG8693746.1"/>
    </source>
</evidence>
<gene>
    <name evidence="1" type="ORF">GMARGA_LOCUS11683</name>
</gene>